<accession>A0ACC3CG57</accession>
<reference evidence="1" key="1">
    <citation type="submission" date="2019-11" db="EMBL/GenBank/DDBJ databases">
        <title>Nori genome reveals adaptations in red seaweeds to the harsh intertidal environment.</title>
        <authorList>
            <person name="Wang D."/>
            <person name="Mao Y."/>
        </authorList>
    </citation>
    <scope>NUCLEOTIDE SEQUENCE</scope>
    <source>
        <tissue evidence="1">Gametophyte</tissue>
    </source>
</reference>
<comment type="caution">
    <text evidence="1">The sequence shown here is derived from an EMBL/GenBank/DDBJ whole genome shotgun (WGS) entry which is preliminary data.</text>
</comment>
<dbReference type="EMBL" id="CM020620">
    <property type="protein sequence ID" value="KAK1869167.1"/>
    <property type="molecule type" value="Genomic_DNA"/>
</dbReference>
<organism evidence="1 2">
    <name type="scientific">Pyropia yezoensis</name>
    <name type="common">Susabi-nori</name>
    <name type="synonym">Porphyra yezoensis</name>
    <dbReference type="NCBI Taxonomy" id="2788"/>
    <lineage>
        <taxon>Eukaryota</taxon>
        <taxon>Rhodophyta</taxon>
        <taxon>Bangiophyceae</taxon>
        <taxon>Bangiales</taxon>
        <taxon>Bangiaceae</taxon>
        <taxon>Pyropia</taxon>
    </lineage>
</organism>
<name>A0ACC3CG57_PYRYE</name>
<evidence type="ECO:0000313" key="2">
    <source>
        <dbReference type="Proteomes" id="UP000798662"/>
    </source>
</evidence>
<sequence>MVPEAEPPPAAPPPGGDAAPGGVPPPAPPPPRLTQVIRRAVFQLDATAQPDGWLIDWSRASGDPPADALEVTRPGGPAAVGAPVHVLLYVDHHPPRVALSPHLAALLGVRAGCRAAVFGRLWQYIRKHRLPDAADRGVVRLNEGLRALVVAATGVPPPPALSAAAVFEVAKLHMGPPPPVRLRTTVGGPPVVYDVTVDMAVEGGGAASGGAASDTAAATAAAGVAPGESADPAAAASAATAAAAAKTANELLESLAAHRRRRDFFAHFADHPSEAINQLVLTQTREAKSPPPPAGERRAVFYTQPWVHEAIPRYLFRKQIADATRAVPDGPAKEVSVTVVPGPPPRSSMRR</sequence>
<gene>
    <name evidence="1" type="ORF">I4F81_011648</name>
</gene>
<dbReference type="Proteomes" id="UP000798662">
    <property type="component" value="Chromosome 3"/>
</dbReference>
<protein>
    <submittedName>
        <fullName evidence="1">Uncharacterized protein</fullName>
    </submittedName>
</protein>
<keyword evidence="2" id="KW-1185">Reference proteome</keyword>
<proteinExistence type="predicted"/>
<evidence type="ECO:0000313" key="1">
    <source>
        <dbReference type="EMBL" id="KAK1869167.1"/>
    </source>
</evidence>